<sequence length="83" mass="9335">MDPVLLLIADDHSFYREGVRTMLQRVPDMEVIGESSDGIEATQRILQTSSSIQVLVVTCRASQEKDKLTKTTMTNVKCLVFMD</sequence>
<dbReference type="EMBL" id="JBHSNC010000005">
    <property type="protein sequence ID" value="MFC5528152.1"/>
    <property type="molecule type" value="Genomic_DNA"/>
</dbReference>
<name>A0ABW0QX39_9BACL</name>
<evidence type="ECO:0000313" key="4">
    <source>
        <dbReference type="Proteomes" id="UP001596108"/>
    </source>
</evidence>
<feature type="domain" description="Response regulatory" evidence="2">
    <location>
        <begin position="5"/>
        <end position="83"/>
    </location>
</feature>
<reference evidence="4" key="1">
    <citation type="journal article" date="2019" name="Int. J. Syst. Evol. Microbiol.">
        <title>The Global Catalogue of Microorganisms (GCM) 10K type strain sequencing project: providing services to taxonomists for standard genome sequencing and annotation.</title>
        <authorList>
            <consortium name="The Broad Institute Genomics Platform"/>
            <consortium name="The Broad Institute Genome Sequencing Center for Infectious Disease"/>
            <person name="Wu L."/>
            <person name="Ma J."/>
        </authorList>
    </citation>
    <scope>NUCLEOTIDE SEQUENCE [LARGE SCALE GENOMIC DNA]</scope>
    <source>
        <strain evidence="4">CGMCC 1.18578</strain>
    </source>
</reference>
<accession>A0ABW0QX39</accession>
<gene>
    <name evidence="3" type="ORF">ACFPQ4_01600</name>
</gene>
<organism evidence="3 4">
    <name type="scientific">Cohnella yongneupensis</name>
    <dbReference type="NCBI Taxonomy" id="425006"/>
    <lineage>
        <taxon>Bacteria</taxon>
        <taxon>Bacillati</taxon>
        <taxon>Bacillota</taxon>
        <taxon>Bacilli</taxon>
        <taxon>Bacillales</taxon>
        <taxon>Paenibacillaceae</taxon>
        <taxon>Cohnella</taxon>
    </lineage>
</organism>
<keyword evidence="4" id="KW-1185">Reference proteome</keyword>
<dbReference type="RefSeq" id="WP_378109964.1">
    <property type="nucleotide sequence ID" value="NZ_JBHSNC010000005.1"/>
</dbReference>
<keyword evidence="1" id="KW-0597">Phosphoprotein</keyword>
<feature type="modified residue" description="4-aspartylphosphate" evidence="1">
    <location>
        <position position="83"/>
    </location>
</feature>
<dbReference type="Gene3D" id="3.40.50.2300">
    <property type="match status" value="1"/>
</dbReference>
<evidence type="ECO:0000259" key="2">
    <source>
        <dbReference type="PROSITE" id="PS50110"/>
    </source>
</evidence>
<evidence type="ECO:0000256" key="1">
    <source>
        <dbReference type="PROSITE-ProRule" id="PRU00169"/>
    </source>
</evidence>
<proteinExistence type="predicted"/>
<dbReference type="Proteomes" id="UP001596108">
    <property type="component" value="Unassembled WGS sequence"/>
</dbReference>
<dbReference type="InterPro" id="IPR011006">
    <property type="entry name" value="CheY-like_superfamily"/>
</dbReference>
<dbReference type="SUPFAM" id="SSF52172">
    <property type="entry name" value="CheY-like"/>
    <property type="match status" value="1"/>
</dbReference>
<comment type="caution">
    <text evidence="3">The sequence shown here is derived from an EMBL/GenBank/DDBJ whole genome shotgun (WGS) entry which is preliminary data.</text>
</comment>
<evidence type="ECO:0000313" key="3">
    <source>
        <dbReference type="EMBL" id="MFC5528152.1"/>
    </source>
</evidence>
<dbReference type="InterPro" id="IPR001789">
    <property type="entry name" value="Sig_transdc_resp-reg_receiver"/>
</dbReference>
<dbReference type="PROSITE" id="PS50110">
    <property type="entry name" value="RESPONSE_REGULATORY"/>
    <property type="match status" value="1"/>
</dbReference>
<protein>
    <recommendedName>
        <fullName evidence="2">Response regulatory domain-containing protein</fullName>
    </recommendedName>
</protein>